<evidence type="ECO:0000256" key="1">
    <source>
        <dbReference type="SAM" id="MobiDB-lite"/>
    </source>
</evidence>
<proteinExistence type="predicted"/>
<feature type="region of interest" description="Disordered" evidence="1">
    <location>
        <begin position="1"/>
        <end position="25"/>
    </location>
</feature>
<organism evidence="2 3">
    <name type="scientific">Limulus polyphemus</name>
    <name type="common">Atlantic horseshoe crab</name>
    <dbReference type="NCBI Taxonomy" id="6850"/>
    <lineage>
        <taxon>Eukaryota</taxon>
        <taxon>Metazoa</taxon>
        <taxon>Ecdysozoa</taxon>
        <taxon>Arthropoda</taxon>
        <taxon>Chelicerata</taxon>
        <taxon>Merostomata</taxon>
        <taxon>Xiphosura</taxon>
        <taxon>Limulidae</taxon>
        <taxon>Limulus</taxon>
    </lineage>
</organism>
<accession>A0ABM1B0E4</accession>
<dbReference type="PANTHER" id="PTHR21608:SF7">
    <property type="entry name" value="KINESIN-LIKE PROTEIN CG14535"/>
    <property type="match status" value="1"/>
</dbReference>
<dbReference type="GeneID" id="106457360"/>
<dbReference type="RefSeq" id="XP_013772225.2">
    <property type="nucleotide sequence ID" value="XM_013916771.2"/>
</dbReference>
<keyword evidence="2" id="KW-1185">Reference proteome</keyword>
<evidence type="ECO:0000313" key="2">
    <source>
        <dbReference type="Proteomes" id="UP000694941"/>
    </source>
</evidence>
<name>A0ABM1B0E4_LIMPO</name>
<dbReference type="Proteomes" id="UP000694941">
    <property type="component" value="Unplaced"/>
</dbReference>
<dbReference type="InterPro" id="IPR027640">
    <property type="entry name" value="Kinesin-like_fam"/>
</dbReference>
<dbReference type="PANTHER" id="PTHR21608">
    <property type="entry name" value="KINESIN-LIKE PROTEIN CG14535"/>
    <property type="match status" value="1"/>
</dbReference>
<feature type="non-terminal residue" evidence="3">
    <location>
        <position position="268"/>
    </location>
</feature>
<feature type="compositionally biased region" description="Low complexity" evidence="1">
    <location>
        <begin position="7"/>
        <end position="19"/>
    </location>
</feature>
<evidence type="ECO:0000313" key="3">
    <source>
        <dbReference type="RefSeq" id="XP_013772225.2"/>
    </source>
</evidence>
<sequence length="268" mass="29253">MSRRTRNSSSGSTTTSTSGPVGENNSLPIVQQAQHYLEENVRAWMKPKYEQAQSYLLTASDARADSYCSTVSLREINGSTASDSRMYGYTPTQLDDHRSVTINDIHLSKGLFSSNSHNYPSSGGFQSSAVGHGVFVKPLTEVPGGLDITKNVSLSQSYSFPHSFSYSGLSQSSYLQETSYSSPCGPVMDVSQPSAAASFFARATQRLNLAVKKKRRHYGDYDSDTSVFQTNFSVIIRTTPPPAPPALLRVASRRDGFGVGKVFWCFGH</sequence>
<reference evidence="3" key="1">
    <citation type="submission" date="2025-08" db="UniProtKB">
        <authorList>
            <consortium name="RefSeq"/>
        </authorList>
    </citation>
    <scope>IDENTIFICATION</scope>
    <source>
        <tissue evidence="3">Muscle</tissue>
    </source>
</reference>
<protein>
    <submittedName>
        <fullName evidence="3">Uncharacterized protein LOC106457360</fullName>
    </submittedName>
</protein>
<gene>
    <name evidence="3" type="primary">LOC106457360</name>
</gene>